<dbReference type="FunFam" id="1.10.10.10:FF:000735">
    <property type="entry name" value="Rrf2 family transcriptional regulator"/>
    <property type="match status" value="1"/>
</dbReference>
<dbReference type="InterPro" id="IPR036388">
    <property type="entry name" value="WH-like_DNA-bd_sf"/>
</dbReference>
<dbReference type="PROSITE" id="PS51197">
    <property type="entry name" value="HTH_RRF2_2"/>
    <property type="match status" value="1"/>
</dbReference>
<dbReference type="SUPFAM" id="SSF46785">
    <property type="entry name" value="Winged helix' DNA-binding domain"/>
    <property type="match status" value="1"/>
</dbReference>
<dbReference type="OrthoDB" id="9808360at2"/>
<dbReference type="Gene3D" id="1.10.10.10">
    <property type="entry name" value="Winged helix-like DNA-binding domain superfamily/Winged helix DNA-binding domain"/>
    <property type="match status" value="1"/>
</dbReference>
<dbReference type="eggNOG" id="COG1959">
    <property type="taxonomic scope" value="Bacteria"/>
</dbReference>
<sequence length="135" mass="15353">MRITQEADYALRVILFLSKLGFGNKIEAKSISESEGIPLRFLLKLLRKLKQSGIVESYRGVHGGYSLGKKPREITLKDVIESIDGPICMNRCLYDPQACNIGRTSECEIHHAMDKIQSMLLKELEDINFEQLINK</sequence>
<dbReference type="EMBL" id="JJMM01000002">
    <property type="protein sequence ID" value="KDR96687.1"/>
    <property type="molecule type" value="Genomic_DNA"/>
</dbReference>
<gene>
    <name evidence="1" type="ORF">CLIT_2c02930</name>
</gene>
<dbReference type="RefSeq" id="WP_038261275.1">
    <property type="nucleotide sequence ID" value="NZ_FSRH01000001.1"/>
</dbReference>
<evidence type="ECO:0000313" key="1">
    <source>
        <dbReference type="EMBL" id="KDR96687.1"/>
    </source>
</evidence>
<accession>A0A069RR88</accession>
<proteinExistence type="predicted"/>
<organism evidence="1 2">
    <name type="scientific">Peptoclostridium litorale DSM 5388</name>
    <dbReference type="NCBI Taxonomy" id="1121324"/>
    <lineage>
        <taxon>Bacteria</taxon>
        <taxon>Bacillati</taxon>
        <taxon>Bacillota</taxon>
        <taxon>Clostridia</taxon>
        <taxon>Peptostreptococcales</taxon>
        <taxon>Peptoclostridiaceae</taxon>
        <taxon>Peptoclostridium</taxon>
    </lineage>
</organism>
<dbReference type="AlphaFoldDB" id="A0A069RR88"/>
<dbReference type="GO" id="GO:0005829">
    <property type="term" value="C:cytosol"/>
    <property type="evidence" value="ECO:0007669"/>
    <property type="project" value="TreeGrafter"/>
</dbReference>
<evidence type="ECO:0000313" key="2">
    <source>
        <dbReference type="Proteomes" id="UP000027946"/>
    </source>
</evidence>
<dbReference type="InterPro" id="IPR000944">
    <property type="entry name" value="Tscrpt_reg_Rrf2"/>
</dbReference>
<dbReference type="PROSITE" id="PS01332">
    <property type="entry name" value="HTH_RRF2_1"/>
    <property type="match status" value="1"/>
</dbReference>
<dbReference type="GO" id="GO:0003700">
    <property type="term" value="F:DNA-binding transcription factor activity"/>
    <property type="evidence" value="ECO:0007669"/>
    <property type="project" value="TreeGrafter"/>
</dbReference>
<dbReference type="NCBIfam" id="TIGR00738">
    <property type="entry name" value="rrf2_super"/>
    <property type="match status" value="1"/>
</dbReference>
<dbReference type="InterPro" id="IPR036390">
    <property type="entry name" value="WH_DNA-bd_sf"/>
</dbReference>
<dbReference type="InterPro" id="IPR030489">
    <property type="entry name" value="TR_Rrf2-type_CS"/>
</dbReference>
<protein>
    <submittedName>
        <fullName evidence="1">Rrf2 family transcriptional regulator</fullName>
    </submittedName>
</protein>
<dbReference type="Pfam" id="PF02082">
    <property type="entry name" value="Rrf2"/>
    <property type="match status" value="1"/>
</dbReference>
<comment type="caution">
    <text evidence="1">The sequence shown here is derived from an EMBL/GenBank/DDBJ whole genome shotgun (WGS) entry which is preliminary data.</text>
</comment>
<dbReference type="STRING" id="1121324.CLIT_2c02930"/>
<dbReference type="PANTHER" id="PTHR33221">
    <property type="entry name" value="WINGED HELIX-TURN-HELIX TRANSCRIPTIONAL REGULATOR, RRF2 FAMILY"/>
    <property type="match status" value="1"/>
</dbReference>
<reference evidence="1 2" key="1">
    <citation type="submission" date="2014-03" db="EMBL/GenBank/DDBJ databases">
        <title>Genome sequence of Clostridium litorale W6, DSM 5388.</title>
        <authorList>
            <person name="Poehlein A."/>
            <person name="Jagirdar A."/>
            <person name="Khonsari B."/>
            <person name="Chibani C.M."/>
            <person name="Gutierrez Gutierrez D.A."/>
            <person name="Davydova E."/>
            <person name="Alghaithi H.S."/>
            <person name="Nair K.P."/>
            <person name="Dhamotharan K."/>
            <person name="Chandran L."/>
            <person name="G W."/>
            <person name="Daniel R."/>
        </authorList>
    </citation>
    <scope>NUCLEOTIDE SEQUENCE [LARGE SCALE GENOMIC DNA]</scope>
    <source>
        <strain evidence="1 2">W6</strain>
    </source>
</reference>
<dbReference type="Proteomes" id="UP000027946">
    <property type="component" value="Unassembled WGS sequence"/>
</dbReference>
<dbReference type="PANTHER" id="PTHR33221:SF2">
    <property type="entry name" value="TRANSCRIPTIONAL REGULATOR"/>
    <property type="match status" value="1"/>
</dbReference>
<name>A0A069RR88_PEPLI</name>
<keyword evidence="2" id="KW-1185">Reference proteome</keyword>